<dbReference type="PANTHER" id="PTHR43630:SF1">
    <property type="entry name" value="POLY-BETA-1,6-N-ACETYL-D-GLUCOSAMINE SYNTHASE"/>
    <property type="match status" value="1"/>
</dbReference>
<accession>A0A4R1HCA0</accession>
<dbReference type="OrthoDB" id="9805612at2"/>
<evidence type="ECO:0000313" key="6">
    <source>
        <dbReference type="EMBL" id="TCK18173.1"/>
    </source>
</evidence>
<keyword evidence="4" id="KW-0812">Transmembrane</keyword>
<gene>
    <name evidence="6" type="ORF">DFR30_1444</name>
</gene>
<feature type="domain" description="Glycosyltransferase 2-like" evidence="5">
    <location>
        <begin position="8"/>
        <end position="144"/>
    </location>
</feature>
<dbReference type="Pfam" id="PF00535">
    <property type="entry name" value="Glycos_transf_2"/>
    <property type="match status" value="1"/>
</dbReference>
<dbReference type="Proteomes" id="UP000295707">
    <property type="component" value="Unassembled WGS sequence"/>
</dbReference>
<evidence type="ECO:0000256" key="3">
    <source>
        <dbReference type="ARBA" id="ARBA00022679"/>
    </source>
</evidence>
<keyword evidence="2" id="KW-0328">Glycosyltransferase</keyword>
<dbReference type="AlphaFoldDB" id="A0A4R1HCA0"/>
<feature type="transmembrane region" description="Helical" evidence="4">
    <location>
        <begin position="243"/>
        <end position="260"/>
    </location>
</feature>
<dbReference type="Gene3D" id="3.90.550.10">
    <property type="entry name" value="Spore Coat Polysaccharide Biosynthesis Protein SpsA, Chain A"/>
    <property type="match status" value="1"/>
</dbReference>
<dbReference type="InterPro" id="IPR029044">
    <property type="entry name" value="Nucleotide-diphossugar_trans"/>
</dbReference>
<dbReference type="EMBL" id="SMFX01000001">
    <property type="protein sequence ID" value="TCK18173.1"/>
    <property type="molecule type" value="Genomic_DNA"/>
</dbReference>
<name>A0A4R1HCA0_9GAMM</name>
<evidence type="ECO:0000259" key="5">
    <source>
        <dbReference type="Pfam" id="PF00535"/>
    </source>
</evidence>
<dbReference type="PANTHER" id="PTHR43630">
    <property type="entry name" value="POLY-BETA-1,6-N-ACETYL-D-GLUCOSAMINE SYNTHASE"/>
    <property type="match status" value="1"/>
</dbReference>
<evidence type="ECO:0000256" key="2">
    <source>
        <dbReference type="ARBA" id="ARBA00022676"/>
    </source>
</evidence>
<keyword evidence="4" id="KW-0472">Membrane</keyword>
<protein>
    <submittedName>
        <fullName evidence="6">Glycosyl transferase family 2</fullName>
    </submittedName>
</protein>
<dbReference type="InterPro" id="IPR001173">
    <property type="entry name" value="Glyco_trans_2-like"/>
</dbReference>
<dbReference type="CDD" id="cd06423">
    <property type="entry name" value="CESA_like"/>
    <property type="match status" value="1"/>
</dbReference>
<keyword evidence="3 6" id="KW-0808">Transferase</keyword>
<sequence length="293" mass="34006">MNNKRIVIISPCRDEETTLERTIASLSAQTRLPDLWVVVDDGSSDRTPGILQEAAQRLPWLRVVRREDRGTRKVGGGVIDAFYDGLAAVDIDYDFVAKMDVDLEFPPRYIERLLEYFDRDPDLAAASGKVFRPENGKLVEEYMIDEMVAGQFKFYRREAFERINGFVRDVMWDGIDFHRARMEGYHTASIHDPDLKIMHLRLMGSSHRSVYHGRLRWGSGQWFMGSCLSYTVASGVFRMREKPYILGGLLIIAGYLMAALRGERRYEDMRFRRELHRWQHARLKALLLGRKPA</sequence>
<reference evidence="6 7" key="1">
    <citation type="submission" date="2019-03" db="EMBL/GenBank/DDBJ databases">
        <title>Genomic Encyclopedia of Type Strains, Phase IV (KMG-IV): sequencing the most valuable type-strain genomes for metagenomic binning, comparative biology and taxonomic classification.</title>
        <authorList>
            <person name="Goeker M."/>
        </authorList>
    </citation>
    <scope>NUCLEOTIDE SEQUENCE [LARGE SCALE GENOMIC DNA]</scope>
    <source>
        <strain evidence="6 7">DSM 19610</strain>
    </source>
</reference>
<evidence type="ECO:0000256" key="1">
    <source>
        <dbReference type="ARBA" id="ARBA00006739"/>
    </source>
</evidence>
<organism evidence="6 7">
    <name type="scientific">Thiogranum longum</name>
    <dbReference type="NCBI Taxonomy" id="1537524"/>
    <lineage>
        <taxon>Bacteria</taxon>
        <taxon>Pseudomonadati</taxon>
        <taxon>Pseudomonadota</taxon>
        <taxon>Gammaproteobacteria</taxon>
        <taxon>Chromatiales</taxon>
        <taxon>Ectothiorhodospiraceae</taxon>
        <taxon>Thiogranum</taxon>
    </lineage>
</organism>
<comment type="similarity">
    <text evidence="1">Belongs to the glycosyltransferase 2 family.</text>
</comment>
<evidence type="ECO:0000313" key="7">
    <source>
        <dbReference type="Proteomes" id="UP000295707"/>
    </source>
</evidence>
<keyword evidence="7" id="KW-1185">Reference proteome</keyword>
<comment type="caution">
    <text evidence="6">The sequence shown here is derived from an EMBL/GenBank/DDBJ whole genome shotgun (WGS) entry which is preliminary data.</text>
</comment>
<dbReference type="SUPFAM" id="SSF53448">
    <property type="entry name" value="Nucleotide-diphospho-sugar transferases"/>
    <property type="match status" value="1"/>
</dbReference>
<evidence type="ECO:0000256" key="4">
    <source>
        <dbReference type="SAM" id="Phobius"/>
    </source>
</evidence>
<dbReference type="RefSeq" id="WP_132971997.1">
    <property type="nucleotide sequence ID" value="NZ_SMFX01000001.1"/>
</dbReference>
<keyword evidence="4" id="KW-1133">Transmembrane helix</keyword>
<proteinExistence type="inferred from homology"/>
<dbReference type="GO" id="GO:0016757">
    <property type="term" value="F:glycosyltransferase activity"/>
    <property type="evidence" value="ECO:0007669"/>
    <property type="project" value="UniProtKB-KW"/>
</dbReference>